<dbReference type="PANTHER" id="PTHR11102:SF160">
    <property type="entry name" value="ERAD-ASSOCIATED E3 UBIQUITIN-PROTEIN LIGASE COMPONENT HRD3"/>
    <property type="match status" value="1"/>
</dbReference>
<dbReference type="SUPFAM" id="SSF81901">
    <property type="entry name" value="HCP-like"/>
    <property type="match status" value="1"/>
</dbReference>
<dbReference type="InterPro" id="IPR006597">
    <property type="entry name" value="Sel1-like"/>
</dbReference>
<evidence type="ECO:0000313" key="1">
    <source>
        <dbReference type="EMBL" id="AYV77897.1"/>
    </source>
</evidence>
<reference evidence="1" key="1">
    <citation type="submission" date="2018-10" db="EMBL/GenBank/DDBJ databases">
        <title>Hidden diversity of soil giant viruses.</title>
        <authorList>
            <person name="Schulz F."/>
            <person name="Alteio L."/>
            <person name="Goudeau D."/>
            <person name="Ryan E.M."/>
            <person name="Malmstrom R.R."/>
            <person name="Blanchard J."/>
            <person name="Woyke T."/>
        </authorList>
    </citation>
    <scope>NUCLEOTIDE SEQUENCE</scope>
    <source>
        <strain evidence="1">EDV1</strain>
    </source>
</reference>
<accession>A0A3G4ZSM9</accession>
<dbReference type="Gene3D" id="1.25.40.10">
    <property type="entry name" value="Tetratricopeptide repeat domain"/>
    <property type="match status" value="1"/>
</dbReference>
<dbReference type="EMBL" id="MK072067">
    <property type="protein sequence ID" value="AYV77897.1"/>
    <property type="molecule type" value="Genomic_DNA"/>
</dbReference>
<proteinExistence type="predicted"/>
<sequence length="313" mass="37092">MSQLEINEEELKNLSLNVLGLFIPLETLYQKKFIYQFLTSEQKEFIDTNDHLINLYYGLYFFSTDPDTSFIKAIYYFQKSMENGNIDAIYYLGKICMINKKYDEMKIFFEDAINKGNVKAMNDYAYYHQYVVHDYDLTKKYYMMAIAKDHAQSMHNLGSHYYEMNDVENAIKYLEMASLKDHFPANNNLGTIYSYLKDTEKTQMYYLKAMMEGNIGALYNLCDYFDSMKMYDKKLTLLNNLIENSDALVILGNHYKDIEADEVKMKNYYDKAIELENPEGAYQLSHYYATDNSKRLSYMMLYAKMANSKMKKY</sequence>
<dbReference type="InterPro" id="IPR019734">
    <property type="entry name" value="TPR_rpt"/>
</dbReference>
<dbReference type="PANTHER" id="PTHR11102">
    <property type="entry name" value="SEL-1-LIKE PROTEIN"/>
    <property type="match status" value="1"/>
</dbReference>
<protein>
    <submittedName>
        <fullName evidence="1">Uncharacterized protein</fullName>
    </submittedName>
</protein>
<dbReference type="InterPro" id="IPR050767">
    <property type="entry name" value="Sel1_AlgK"/>
</dbReference>
<gene>
    <name evidence="1" type="ORF">Edafosvirus2_76</name>
</gene>
<organism evidence="1">
    <name type="scientific">Edafosvirus sp</name>
    <dbReference type="NCBI Taxonomy" id="2487765"/>
    <lineage>
        <taxon>Viruses</taxon>
        <taxon>Varidnaviria</taxon>
        <taxon>Bamfordvirae</taxon>
        <taxon>Nucleocytoviricota</taxon>
        <taxon>Megaviricetes</taxon>
        <taxon>Imitervirales</taxon>
        <taxon>Mimiviridae</taxon>
        <taxon>Klosneuvirinae</taxon>
    </lineage>
</organism>
<dbReference type="InterPro" id="IPR011990">
    <property type="entry name" value="TPR-like_helical_dom_sf"/>
</dbReference>
<name>A0A3G4ZSM9_9VIRU</name>
<dbReference type="Pfam" id="PF13181">
    <property type="entry name" value="TPR_8"/>
    <property type="match status" value="2"/>
</dbReference>
<dbReference type="SMART" id="SM00671">
    <property type="entry name" value="SEL1"/>
    <property type="match status" value="5"/>
</dbReference>